<protein>
    <recommendedName>
        <fullName evidence="2">N-acetyltransferase domain-containing protein</fullName>
    </recommendedName>
</protein>
<dbReference type="InterPro" id="IPR016181">
    <property type="entry name" value="Acyl_CoA_acyltransferase"/>
</dbReference>
<comment type="caution">
    <text evidence="1">The sequence shown here is derived from an EMBL/GenBank/DDBJ whole genome shotgun (WGS) entry which is preliminary data.</text>
</comment>
<evidence type="ECO:0000313" key="1">
    <source>
        <dbReference type="EMBL" id="MPN31681.1"/>
    </source>
</evidence>
<proteinExistence type="predicted"/>
<dbReference type="EMBL" id="VSSQ01083318">
    <property type="protein sequence ID" value="MPN31681.1"/>
    <property type="molecule type" value="Genomic_DNA"/>
</dbReference>
<accession>A0A645GXU0</accession>
<name>A0A645GXU0_9ZZZZ</name>
<organism evidence="1">
    <name type="scientific">bioreactor metagenome</name>
    <dbReference type="NCBI Taxonomy" id="1076179"/>
    <lineage>
        <taxon>unclassified sequences</taxon>
        <taxon>metagenomes</taxon>
        <taxon>ecological metagenomes</taxon>
    </lineage>
</organism>
<dbReference type="Gene3D" id="3.40.630.30">
    <property type="match status" value="1"/>
</dbReference>
<gene>
    <name evidence="1" type="ORF">SDC9_179155</name>
</gene>
<dbReference type="AlphaFoldDB" id="A0A645GXU0"/>
<reference evidence="1" key="1">
    <citation type="submission" date="2019-08" db="EMBL/GenBank/DDBJ databases">
        <authorList>
            <person name="Kucharzyk K."/>
            <person name="Murdoch R.W."/>
            <person name="Higgins S."/>
            <person name="Loffler F."/>
        </authorList>
    </citation>
    <scope>NUCLEOTIDE SEQUENCE</scope>
</reference>
<sequence>MCVLIFNTTDIIRIFAEPFAFNMASCCVLEKSGFALEGTLRQNAVKNGQVIDMKMYALLKDE</sequence>
<evidence type="ECO:0008006" key="2">
    <source>
        <dbReference type="Google" id="ProtNLM"/>
    </source>
</evidence>
<dbReference type="SUPFAM" id="SSF55729">
    <property type="entry name" value="Acyl-CoA N-acyltransferases (Nat)"/>
    <property type="match status" value="1"/>
</dbReference>